<keyword evidence="2" id="KW-1185">Reference proteome</keyword>
<reference evidence="1" key="1">
    <citation type="submission" date="2022-04" db="EMBL/GenBank/DDBJ databases">
        <title>Genome of the entomopathogenic fungus Entomophthora muscae.</title>
        <authorList>
            <person name="Elya C."/>
            <person name="Lovett B.R."/>
            <person name="Lee E."/>
            <person name="Macias A.M."/>
            <person name="Hajek A.E."/>
            <person name="De Bivort B.L."/>
            <person name="Kasson M.T."/>
            <person name="De Fine Licht H.H."/>
            <person name="Stajich J.E."/>
        </authorList>
    </citation>
    <scope>NUCLEOTIDE SEQUENCE</scope>
    <source>
        <strain evidence="1">Berkeley</strain>
    </source>
</reference>
<sequence>MEYTAPAIPSIIPKEPDHNKLKEPAETATETVQNVKEPAEPSEDPAKNTAQTEELPGYFALSKDFEEDPIH</sequence>
<accession>A0ACC2U3D3</accession>
<dbReference type="Proteomes" id="UP001165960">
    <property type="component" value="Unassembled WGS sequence"/>
</dbReference>
<protein>
    <submittedName>
        <fullName evidence="1">Uncharacterized protein</fullName>
    </submittedName>
</protein>
<organism evidence="1 2">
    <name type="scientific">Entomophthora muscae</name>
    <dbReference type="NCBI Taxonomy" id="34485"/>
    <lineage>
        <taxon>Eukaryota</taxon>
        <taxon>Fungi</taxon>
        <taxon>Fungi incertae sedis</taxon>
        <taxon>Zoopagomycota</taxon>
        <taxon>Entomophthoromycotina</taxon>
        <taxon>Entomophthoromycetes</taxon>
        <taxon>Entomophthorales</taxon>
        <taxon>Entomophthoraceae</taxon>
        <taxon>Entomophthora</taxon>
    </lineage>
</organism>
<gene>
    <name evidence="1" type="ORF">DSO57_1016464</name>
</gene>
<evidence type="ECO:0000313" key="2">
    <source>
        <dbReference type="Proteomes" id="UP001165960"/>
    </source>
</evidence>
<name>A0ACC2U3D3_9FUNG</name>
<comment type="caution">
    <text evidence="1">The sequence shown here is derived from an EMBL/GenBank/DDBJ whole genome shotgun (WGS) entry which is preliminary data.</text>
</comment>
<dbReference type="EMBL" id="QTSX02001487">
    <property type="protein sequence ID" value="KAJ9081276.1"/>
    <property type="molecule type" value="Genomic_DNA"/>
</dbReference>
<evidence type="ECO:0000313" key="1">
    <source>
        <dbReference type="EMBL" id="KAJ9081276.1"/>
    </source>
</evidence>
<proteinExistence type="predicted"/>